<comment type="similarity">
    <text evidence="1">Belongs to the RRM IMP/VICKZ family.</text>
</comment>
<evidence type="ECO:0000256" key="6">
    <source>
        <dbReference type="PROSITE-ProRule" id="PRU00176"/>
    </source>
</evidence>
<dbReference type="CDD" id="cd22497">
    <property type="entry name" value="KH-I_IGF2BP2_rpt3"/>
    <property type="match status" value="1"/>
</dbReference>
<dbReference type="CDD" id="cd22500">
    <property type="entry name" value="KH-I_IGF2BP2_rpt4"/>
    <property type="match status" value="1"/>
</dbReference>
<dbReference type="Pfam" id="PF00013">
    <property type="entry name" value="KH_1"/>
    <property type="match status" value="4"/>
</dbReference>
<evidence type="ECO:0000256" key="4">
    <source>
        <dbReference type="ARBA" id="ARBA00022816"/>
    </source>
</evidence>
<keyword evidence="9" id="KW-1185">Reference proteome</keyword>
<reference evidence="8" key="2">
    <citation type="submission" date="2025-09" db="UniProtKB">
        <authorList>
            <consortium name="Ensembl"/>
        </authorList>
    </citation>
    <scope>IDENTIFICATION</scope>
</reference>
<evidence type="ECO:0000256" key="2">
    <source>
        <dbReference type="ARBA" id="ARBA00022448"/>
    </source>
</evidence>
<dbReference type="CDD" id="cd12626">
    <property type="entry name" value="RRM1_IGF2BP2"/>
    <property type="match status" value="1"/>
</dbReference>
<dbReference type="Gene3D" id="3.30.70.330">
    <property type="match status" value="1"/>
</dbReference>
<accession>A0A671K6B5</accession>
<keyword evidence="4" id="KW-0509">mRNA transport</keyword>
<dbReference type="FunFam" id="3.30.1370.10:FF:000026">
    <property type="entry name" value="Insulin-like growth factor 2 mRNA-binding protein 3"/>
    <property type="match status" value="1"/>
</dbReference>
<dbReference type="Proteomes" id="UP000472260">
    <property type="component" value="Unassembled WGS sequence"/>
</dbReference>
<dbReference type="GO" id="GO:0003723">
    <property type="term" value="F:RNA binding"/>
    <property type="evidence" value="ECO:0007669"/>
    <property type="project" value="UniProtKB-UniRule"/>
</dbReference>
<dbReference type="SMART" id="SM00322">
    <property type="entry name" value="KH"/>
    <property type="match status" value="4"/>
</dbReference>
<dbReference type="InterPro" id="IPR000504">
    <property type="entry name" value="RRM_dom"/>
</dbReference>
<keyword evidence="3" id="KW-0677">Repeat</keyword>
<proteinExistence type="inferred from homology"/>
<protein>
    <submittedName>
        <fullName evidence="8">Insulin-like growth factor 2 mRNA-binding protein 2</fullName>
    </submittedName>
</protein>
<sequence>MNKLYVGNLSPSVTVEDLKQLFGERKLPVTDQVLLKSGYAFVDFPDQNWAIKAIETLSGKVELHGKVIEVDYSVPKKLRSRKIQIRNIPPHLQWECVCVFNTDTETAVVNVTYSTKEEAKIAVEKLTGQTFEDYSFKVSYILDMDFVGAIIGKEGLTIKNITKQTQSKVDIHRKDNTGAMEKPISIHSTPEGCSAACRMIMDIMQKEADDTKVTEDIPLKILAHNSLVGRLIGKEGRNLKKIEEETETKITISSLQDLTIYNPERTIIVKGSIEACCRAEVEIMRKLREAYENDIAATNQQTNLIPGLSLSALGIFSTGLSVLPPAAGPRGVPPVHPASYNPFLGHSSQLGGLYSVPPASAPEQEVVYLFIPTQAVGAIIGKKGQHIKQLARFAGASIKIAPAESPDVTQRMVIITGPPEAQFKAQGRIFGKLKEENFFSAKEEVKLETHIKVPSSAAGRVIGKGGKTVNELQNLTSAEVIVPRDQTPDENDEVFVKISGHFFASQTAQRKIREIIQQVKQQEQKHQQGAPVTHRSK</sequence>
<evidence type="ECO:0000259" key="7">
    <source>
        <dbReference type="PROSITE" id="PS50102"/>
    </source>
</evidence>
<dbReference type="SUPFAM" id="SSF54791">
    <property type="entry name" value="Eukaryotic type KH-domain (KH-domain type I)"/>
    <property type="match status" value="4"/>
</dbReference>
<evidence type="ECO:0000313" key="9">
    <source>
        <dbReference type="Proteomes" id="UP000472260"/>
    </source>
</evidence>
<dbReference type="InterPro" id="IPR012677">
    <property type="entry name" value="Nucleotide-bd_a/b_plait_sf"/>
</dbReference>
<evidence type="ECO:0000256" key="5">
    <source>
        <dbReference type="ARBA" id="ARBA00022845"/>
    </source>
</evidence>
<reference evidence="8" key="1">
    <citation type="submission" date="2025-08" db="UniProtKB">
        <authorList>
            <consortium name="Ensembl"/>
        </authorList>
    </citation>
    <scope>IDENTIFICATION</scope>
</reference>
<evidence type="ECO:0000313" key="8">
    <source>
        <dbReference type="Ensembl" id="ENSSANP00000000985.1"/>
    </source>
</evidence>
<dbReference type="Gene3D" id="3.30.310.210">
    <property type="match status" value="1"/>
</dbReference>
<dbReference type="GO" id="GO:0006417">
    <property type="term" value="P:regulation of translation"/>
    <property type="evidence" value="ECO:0007669"/>
    <property type="project" value="UniProtKB-KW"/>
</dbReference>
<keyword evidence="6" id="KW-0694">RNA-binding</keyword>
<keyword evidence="5" id="KW-0810">Translation regulation</keyword>
<name>A0A671K6B5_9TELE</name>
<dbReference type="PROSITE" id="PS50102">
    <property type="entry name" value="RRM"/>
    <property type="match status" value="1"/>
</dbReference>
<dbReference type="Ensembl" id="ENSSANT00000001081.1">
    <property type="protein sequence ID" value="ENSSANP00000000985.1"/>
    <property type="gene ID" value="ENSSANG00000000490.1"/>
</dbReference>
<feature type="domain" description="RRM" evidence="7">
    <location>
        <begin position="2"/>
        <end position="75"/>
    </location>
</feature>
<dbReference type="AlphaFoldDB" id="A0A671K6B5"/>
<dbReference type="GO" id="GO:0051028">
    <property type="term" value="P:mRNA transport"/>
    <property type="evidence" value="ECO:0007669"/>
    <property type="project" value="UniProtKB-KW"/>
</dbReference>
<dbReference type="FunFam" id="3.30.310.210:FF:000001">
    <property type="entry name" value="insulin-like growth factor 2 mRNA-binding protein 1 isoform X1"/>
    <property type="match status" value="1"/>
</dbReference>
<dbReference type="InterPro" id="IPR036612">
    <property type="entry name" value="KH_dom_type_1_sf"/>
</dbReference>
<dbReference type="InterPro" id="IPR004088">
    <property type="entry name" value="KH_dom_type_1"/>
</dbReference>
<dbReference type="PROSITE" id="PS50084">
    <property type="entry name" value="KH_TYPE_1"/>
    <property type="match status" value="4"/>
</dbReference>
<gene>
    <name evidence="8" type="primary">LOC107668393</name>
</gene>
<dbReference type="Gene3D" id="3.30.1370.10">
    <property type="entry name" value="K Homology domain, type 1"/>
    <property type="match status" value="2"/>
</dbReference>
<evidence type="ECO:0000256" key="3">
    <source>
        <dbReference type="ARBA" id="ARBA00022737"/>
    </source>
</evidence>
<keyword evidence="2" id="KW-0813">Transport</keyword>
<dbReference type="InterPro" id="IPR034843">
    <property type="entry name" value="IGF2BP2_RRM1"/>
</dbReference>
<dbReference type="InterPro" id="IPR004087">
    <property type="entry name" value="KH_dom"/>
</dbReference>
<dbReference type="Pfam" id="PF00076">
    <property type="entry name" value="RRM_1"/>
    <property type="match status" value="1"/>
</dbReference>
<evidence type="ECO:0000256" key="1">
    <source>
        <dbReference type="ARBA" id="ARBA00009094"/>
    </source>
</evidence>
<organism evidence="8 9">
    <name type="scientific">Sinocyclocheilus anshuiensis</name>
    <dbReference type="NCBI Taxonomy" id="1608454"/>
    <lineage>
        <taxon>Eukaryota</taxon>
        <taxon>Metazoa</taxon>
        <taxon>Chordata</taxon>
        <taxon>Craniata</taxon>
        <taxon>Vertebrata</taxon>
        <taxon>Euteleostomi</taxon>
        <taxon>Actinopterygii</taxon>
        <taxon>Neopterygii</taxon>
        <taxon>Teleostei</taxon>
        <taxon>Ostariophysi</taxon>
        <taxon>Cypriniformes</taxon>
        <taxon>Cyprinidae</taxon>
        <taxon>Cyprininae</taxon>
        <taxon>Sinocyclocheilus</taxon>
    </lineage>
</organism>
<dbReference type="PANTHER" id="PTHR10288">
    <property type="entry name" value="KH DOMAIN CONTAINING RNA BINDING PROTEIN"/>
    <property type="match status" value="1"/>
</dbReference>
<dbReference type="SUPFAM" id="SSF54928">
    <property type="entry name" value="RNA-binding domain, RBD"/>
    <property type="match status" value="1"/>
</dbReference>
<dbReference type="InterPro" id="IPR035979">
    <property type="entry name" value="RBD_domain_sf"/>
</dbReference>
<dbReference type="SMART" id="SM00360">
    <property type="entry name" value="RRM"/>
    <property type="match status" value="1"/>
</dbReference>